<feature type="domain" description="Acyltransferase 3" evidence="2">
    <location>
        <begin position="19"/>
        <end position="343"/>
    </location>
</feature>
<dbReference type="GO" id="GO:0016747">
    <property type="term" value="F:acyltransferase activity, transferring groups other than amino-acyl groups"/>
    <property type="evidence" value="ECO:0007669"/>
    <property type="project" value="InterPro"/>
</dbReference>
<dbReference type="RefSeq" id="WP_102735661.1">
    <property type="nucleotide sequence ID" value="NZ_JAVSNI010000005.1"/>
</dbReference>
<dbReference type="InterPro" id="IPR002656">
    <property type="entry name" value="Acyl_transf_3_dom"/>
</dbReference>
<feature type="transmembrane region" description="Helical" evidence="1">
    <location>
        <begin position="20"/>
        <end position="40"/>
    </location>
</feature>
<dbReference type="AlphaFoldDB" id="A0AAP8NLC4"/>
<comment type="caution">
    <text evidence="3">The sequence shown here is derived from an EMBL/GenBank/DDBJ whole genome shotgun (WGS) entry which is preliminary data.</text>
</comment>
<feature type="transmembrane region" description="Helical" evidence="1">
    <location>
        <begin position="265"/>
        <end position="286"/>
    </location>
</feature>
<proteinExistence type="predicted"/>
<feature type="transmembrane region" description="Helical" evidence="1">
    <location>
        <begin position="79"/>
        <end position="97"/>
    </location>
</feature>
<keyword evidence="1" id="KW-1133">Transmembrane helix</keyword>
<dbReference type="Proteomes" id="UP000235914">
    <property type="component" value="Unassembled WGS sequence"/>
</dbReference>
<evidence type="ECO:0000256" key="1">
    <source>
        <dbReference type="SAM" id="Phobius"/>
    </source>
</evidence>
<keyword evidence="1" id="KW-0812">Transmembrane</keyword>
<feature type="transmembrane region" description="Helical" evidence="1">
    <location>
        <begin position="220"/>
        <end position="239"/>
    </location>
</feature>
<feature type="transmembrane region" description="Helical" evidence="1">
    <location>
        <begin position="327"/>
        <end position="347"/>
    </location>
</feature>
<evidence type="ECO:0000313" key="4">
    <source>
        <dbReference type="Proteomes" id="UP000235914"/>
    </source>
</evidence>
<accession>A0AAP8NLC4</accession>
<evidence type="ECO:0000259" key="2">
    <source>
        <dbReference type="Pfam" id="PF01757"/>
    </source>
</evidence>
<sequence length="370" mass="42110">MTPQFTKFPDAPKASSREHWIDISRFLAAYLIVCVHAPAFSFSSMFQLPVFNGRVAFFLILAGYFMGQENSWGKAVKRFVTLLIPFLFWNVIISFFYPGKEEIMNMGVLEYLCNLVGFRSFFTPDLTLPIDGLIGRPFSPATWFLRDIILCSLISPLLLKFKYPVYALILICFCTDLLDISDSLITLSPQPVATFCLGLLLSSIKLASVKTFYRNSFTPYVLLSVGIGFLLSITNYLSVCQNNPEWNMHKILASYGVWNISWPAVHLNSLCPVFGALLLMALGIWLEKKIPVARKLSNYAPACFLIFVLHYPLIMLIPSHIWKQSFFAPFVLIPAIIFLIVAFYLFLRKFFPACLPYVANDRITHVPKKN</sequence>
<name>A0AAP8NLC4_9BACT</name>
<feature type="transmembrane region" description="Helical" evidence="1">
    <location>
        <begin position="46"/>
        <end position="67"/>
    </location>
</feature>
<dbReference type="EMBL" id="PJKN01000003">
    <property type="protein sequence ID" value="PNC56387.1"/>
    <property type="molecule type" value="Genomic_DNA"/>
</dbReference>
<gene>
    <name evidence="3" type="ORF">CXU09_07190</name>
</gene>
<evidence type="ECO:0000313" key="3">
    <source>
        <dbReference type="EMBL" id="PNC56387.1"/>
    </source>
</evidence>
<reference evidence="3 4" key="1">
    <citation type="journal article" date="2017" name="BMC Genomics">
        <title>Genome sequencing of 39 Akkermansia muciniphila isolates reveals its population structure, genomic and functional diverisity, and global distribution in mammalian gut microbiotas.</title>
        <authorList>
            <person name="Guo X."/>
            <person name="Li S."/>
            <person name="Zhang J."/>
            <person name="Wu F."/>
            <person name="Li X."/>
            <person name="Wu D."/>
            <person name="Zhang M."/>
            <person name="Ou Z."/>
            <person name="Jie Z."/>
            <person name="Yan Q."/>
            <person name="Li P."/>
            <person name="Yi J."/>
            <person name="Peng Y."/>
        </authorList>
    </citation>
    <scope>NUCLEOTIDE SEQUENCE [LARGE SCALE GENOMIC DNA]</scope>
    <source>
        <strain evidence="3 4">GP43</strain>
    </source>
</reference>
<feature type="transmembrane region" description="Helical" evidence="1">
    <location>
        <begin position="298"/>
        <end position="321"/>
    </location>
</feature>
<protein>
    <recommendedName>
        <fullName evidence="2">Acyltransferase 3 domain-containing protein</fullName>
    </recommendedName>
</protein>
<dbReference type="Pfam" id="PF01757">
    <property type="entry name" value="Acyl_transf_3"/>
    <property type="match status" value="1"/>
</dbReference>
<feature type="transmembrane region" description="Helical" evidence="1">
    <location>
        <begin position="191"/>
        <end position="208"/>
    </location>
</feature>
<keyword evidence="1" id="KW-0472">Membrane</keyword>
<organism evidence="3 4">
    <name type="scientific">Akkermansia muciniphila</name>
    <dbReference type="NCBI Taxonomy" id="239935"/>
    <lineage>
        <taxon>Bacteria</taxon>
        <taxon>Pseudomonadati</taxon>
        <taxon>Verrucomicrobiota</taxon>
        <taxon>Verrucomicrobiia</taxon>
        <taxon>Verrucomicrobiales</taxon>
        <taxon>Akkermansiaceae</taxon>
        <taxon>Akkermansia</taxon>
    </lineage>
</organism>